<evidence type="ECO:0000256" key="1">
    <source>
        <dbReference type="SAM" id="Phobius"/>
    </source>
</evidence>
<evidence type="ECO:0000313" key="5">
    <source>
        <dbReference type="Proteomes" id="UP000792457"/>
    </source>
</evidence>
<dbReference type="InterPro" id="IPR011657">
    <property type="entry name" value="CNT_C_dom"/>
</dbReference>
<sequence>MEIFWSMKKGYLPSNFTIQILYYYGVMQWIIINLGKVLQKAMATTACESINTAGSIFIGMTEAPLLIKPYIGLLTKSELHAVMTGGLATIAGTVMAAYISFGVSPAHLITASVMSAPAALCYSKLFYPETEKTKTKSKDVTVIKGEETNVLDAAATGATNATSLILGIIANMIAFVSFVAFLNGVLSWFGSLVGASELSFEWILAKVFIPLAWLLGVAPEECENVAILMGLKTMVNEFVAYQKLSAFVKAGKISKRAETIATYALCGFANPGSVGILIGGLTAMAPEKRPVITELALRSFIAGSATCFLTACVAGTLIDDGFMEGIQSDITSNYTILP</sequence>
<feature type="transmembrane region" description="Helical" evidence="1">
    <location>
        <begin position="260"/>
        <end position="283"/>
    </location>
</feature>
<evidence type="ECO:0000259" key="3">
    <source>
        <dbReference type="Pfam" id="PF07670"/>
    </source>
</evidence>
<organism evidence="4 5">
    <name type="scientific">Ladona fulva</name>
    <name type="common">Scarce chaser dragonfly</name>
    <name type="synonym">Libellula fulva</name>
    <dbReference type="NCBI Taxonomy" id="123851"/>
    <lineage>
        <taxon>Eukaryota</taxon>
        <taxon>Metazoa</taxon>
        <taxon>Ecdysozoa</taxon>
        <taxon>Arthropoda</taxon>
        <taxon>Hexapoda</taxon>
        <taxon>Insecta</taxon>
        <taxon>Pterygota</taxon>
        <taxon>Palaeoptera</taxon>
        <taxon>Odonata</taxon>
        <taxon>Epiprocta</taxon>
        <taxon>Anisoptera</taxon>
        <taxon>Libelluloidea</taxon>
        <taxon>Libellulidae</taxon>
        <taxon>Ladona</taxon>
    </lineage>
</organism>
<dbReference type="OrthoDB" id="6075923at2759"/>
<dbReference type="GO" id="GO:0005886">
    <property type="term" value="C:plasma membrane"/>
    <property type="evidence" value="ECO:0007669"/>
    <property type="project" value="TreeGrafter"/>
</dbReference>
<dbReference type="PANTHER" id="PTHR10590:SF4">
    <property type="entry name" value="SOLUTE CARRIER FAMILY 28 MEMBER 3"/>
    <property type="match status" value="1"/>
</dbReference>
<feature type="transmembrane region" description="Helical" evidence="1">
    <location>
        <begin position="21"/>
        <end position="38"/>
    </location>
</feature>
<reference evidence="4" key="2">
    <citation type="submission" date="2017-10" db="EMBL/GenBank/DDBJ databases">
        <title>Ladona fulva Genome sequencing and assembly.</title>
        <authorList>
            <person name="Murali S."/>
            <person name="Richards S."/>
            <person name="Bandaranaike D."/>
            <person name="Bellair M."/>
            <person name="Blankenburg K."/>
            <person name="Chao H."/>
            <person name="Dinh H."/>
            <person name="Doddapaneni H."/>
            <person name="Dugan-Rocha S."/>
            <person name="Elkadiri S."/>
            <person name="Gnanaolivu R."/>
            <person name="Hernandez B."/>
            <person name="Skinner E."/>
            <person name="Javaid M."/>
            <person name="Lee S."/>
            <person name="Li M."/>
            <person name="Ming W."/>
            <person name="Munidasa M."/>
            <person name="Muniz J."/>
            <person name="Nguyen L."/>
            <person name="Hughes D."/>
            <person name="Osuji N."/>
            <person name="Pu L.-L."/>
            <person name="Puazo M."/>
            <person name="Qu C."/>
            <person name="Quiroz J."/>
            <person name="Raj R."/>
            <person name="Weissenberger G."/>
            <person name="Xin Y."/>
            <person name="Zou X."/>
            <person name="Han Y."/>
            <person name="Worley K."/>
            <person name="Muzny D."/>
            <person name="Gibbs R."/>
        </authorList>
    </citation>
    <scope>NUCLEOTIDE SEQUENCE</scope>
    <source>
        <strain evidence="4">Sampled in the wild</strain>
    </source>
</reference>
<protein>
    <recommendedName>
        <fullName evidence="6">Sodium/nucleoside cotransporter</fullName>
    </recommendedName>
</protein>
<evidence type="ECO:0000313" key="4">
    <source>
        <dbReference type="EMBL" id="KAG8222825.1"/>
    </source>
</evidence>
<dbReference type="Pfam" id="PF07662">
    <property type="entry name" value="Nucleos_tra2_C"/>
    <property type="match status" value="1"/>
</dbReference>
<dbReference type="GO" id="GO:0005415">
    <property type="term" value="F:nucleoside:sodium symporter activity"/>
    <property type="evidence" value="ECO:0007669"/>
    <property type="project" value="TreeGrafter"/>
</dbReference>
<gene>
    <name evidence="4" type="ORF">J437_LFUL005031</name>
</gene>
<evidence type="ECO:0008006" key="6">
    <source>
        <dbReference type="Google" id="ProtNLM"/>
    </source>
</evidence>
<dbReference type="Proteomes" id="UP000792457">
    <property type="component" value="Unassembled WGS sequence"/>
</dbReference>
<proteinExistence type="predicted"/>
<dbReference type="AlphaFoldDB" id="A0A8K0JVV0"/>
<keyword evidence="5" id="KW-1185">Reference proteome</keyword>
<reference evidence="4" key="1">
    <citation type="submission" date="2013-04" db="EMBL/GenBank/DDBJ databases">
        <authorList>
            <person name="Qu J."/>
            <person name="Murali S.C."/>
            <person name="Bandaranaike D."/>
            <person name="Bellair M."/>
            <person name="Blankenburg K."/>
            <person name="Chao H."/>
            <person name="Dinh H."/>
            <person name="Doddapaneni H."/>
            <person name="Downs B."/>
            <person name="Dugan-Rocha S."/>
            <person name="Elkadiri S."/>
            <person name="Gnanaolivu R.D."/>
            <person name="Hernandez B."/>
            <person name="Javaid M."/>
            <person name="Jayaseelan J.C."/>
            <person name="Lee S."/>
            <person name="Li M."/>
            <person name="Ming W."/>
            <person name="Munidasa M."/>
            <person name="Muniz J."/>
            <person name="Nguyen L."/>
            <person name="Ongeri F."/>
            <person name="Osuji N."/>
            <person name="Pu L.-L."/>
            <person name="Puazo M."/>
            <person name="Qu C."/>
            <person name="Quiroz J."/>
            <person name="Raj R."/>
            <person name="Weissenberger G."/>
            <person name="Xin Y."/>
            <person name="Zou X."/>
            <person name="Han Y."/>
            <person name="Richards S."/>
            <person name="Worley K."/>
            <person name="Muzny D."/>
            <person name="Gibbs R."/>
        </authorList>
    </citation>
    <scope>NUCLEOTIDE SEQUENCE</scope>
    <source>
        <strain evidence="4">Sampled in the wild</strain>
    </source>
</reference>
<feature type="transmembrane region" description="Helical" evidence="1">
    <location>
        <begin position="295"/>
        <end position="318"/>
    </location>
</feature>
<dbReference type="InterPro" id="IPR008276">
    <property type="entry name" value="C_nuclsd_transpt"/>
</dbReference>
<keyword evidence="1" id="KW-1133">Transmembrane helix</keyword>
<accession>A0A8K0JVV0</accession>
<name>A0A8K0JVV0_LADFU</name>
<dbReference type="InterPro" id="IPR011642">
    <property type="entry name" value="Gate_dom"/>
</dbReference>
<dbReference type="PANTHER" id="PTHR10590">
    <property type="entry name" value="SODIUM/NUCLEOSIDE COTRANSPORTER"/>
    <property type="match status" value="1"/>
</dbReference>
<dbReference type="EMBL" id="KZ308144">
    <property type="protein sequence ID" value="KAG8222825.1"/>
    <property type="molecule type" value="Genomic_DNA"/>
</dbReference>
<feature type="domain" description="Nucleoside transporter/FeoB GTPase Gate" evidence="3">
    <location>
        <begin position="16"/>
        <end position="102"/>
    </location>
</feature>
<keyword evidence="1" id="KW-0812">Transmembrane</keyword>
<feature type="transmembrane region" description="Helical" evidence="1">
    <location>
        <begin position="50"/>
        <end position="67"/>
    </location>
</feature>
<evidence type="ECO:0000259" key="2">
    <source>
        <dbReference type="Pfam" id="PF07662"/>
    </source>
</evidence>
<feature type="transmembrane region" description="Helical" evidence="1">
    <location>
        <begin position="164"/>
        <end position="189"/>
    </location>
</feature>
<dbReference type="Pfam" id="PF07670">
    <property type="entry name" value="Gate"/>
    <property type="match status" value="1"/>
</dbReference>
<keyword evidence="1" id="KW-0472">Membrane</keyword>
<feature type="domain" description="Concentrative nucleoside transporter C-terminal" evidence="2">
    <location>
        <begin position="107"/>
        <end position="315"/>
    </location>
</feature>
<comment type="caution">
    <text evidence="4">The sequence shown here is derived from an EMBL/GenBank/DDBJ whole genome shotgun (WGS) entry which is preliminary data.</text>
</comment>
<feature type="transmembrane region" description="Helical" evidence="1">
    <location>
        <begin position="79"/>
        <end position="101"/>
    </location>
</feature>